<dbReference type="Pfam" id="PF00326">
    <property type="entry name" value="Peptidase_S9"/>
    <property type="match status" value="1"/>
</dbReference>
<dbReference type="Pfam" id="PF00930">
    <property type="entry name" value="DPPIV_N"/>
    <property type="match status" value="1"/>
</dbReference>
<dbReference type="PANTHER" id="PTHR11731">
    <property type="entry name" value="PROTEASE FAMILY S9B,C DIPEPTIDYL-PEPTIDASE IV-RELATED"/>
    <property type="match status" value="1"/>
</dbReference>
<protein>
    <submittedName>
        <fullName evidence="4">Prolyl oligopeptidase family serine peptidase</fullName>
    </submittedName>
</protein>
<dbReference type="InterPro" id="IPR011042">
    <property type="entry name" value="6-blade_b-propeller_TolB-like"/>
</dbReference>
<reference evidence="5" key="1">
    <citation type="journal article" date="2019" name="Int. J. Syst. Evol. Microbiol.">
        <title>The Global Catalogue of Microorganisms (GCM) 10K type strain sequencing project: providing services to taxonomists for standard genome sequencing and annotation.</title>
        <authorList>
            <consortium name="The Broad Institute Genomics Platform"/>
            <consortium name="The Broad Institute Genome Sequencing Center for Infectious Disease"/>
            <person name="Wu L."/>
            <person name="Ma J."/>
        </authorList>
    </citation>
    <scope>NUCLEOTIDE SEQUENCE [LARGE SCALE GENOMIC DNA]</scope>
    <source>
        <strain evidence="5">CGMCC 1.16031</strain>
    </source>
</reference>
<evidence type="ECO:0000259" key="3">
    <source>
        <dbReference type="Pfam" id="PF00930"/>
    </source>
</evidence>
<keyword evidence="5" id="KW-1185">Reference proteome</keyword>
<dbReference type="InterPro" id="IPR050278">
    <property type="entry name" value="Serine_Prot_S9B/DPPIV"/>
</dbReference>
<feature type="domain" description="Dipeptidylpeptidase IV N-terminal" evidence="3">
    <location>
        <begin position="379"/>
        <end position="540"/>
    </location>
</feature>
<feature type="signal peptide" evidence="1">
    <location>
        <begin position="1"/>
        <end position="19"/>
    </location>
</feature>
<dbReference type="RefSeq" id="WP_377148663.1">
    <property type="nucleotide sequence ID" value="NZ_JBHSUS010000001.1"/>
</dbReference>
<dbReference type="InterPro" id="IPR001375">
    <property type="entry name" value="Peptidase_S9_cat"/>
</dbReference>
<feature type="chain" id="PRO_5045260471" evidence="1">
    <location>
        <begin position="20"/>
        <end position="827"/>
    </location>
</feature>
<evidence type="ECO:0000256" key="1">
    <source>
        <dbReference type="SAM" id="SignalP"/>
    </source>
</evidence>
<dbReference type="EMBL" id="JBHSUS010000001">
    <property type="protein sequence ID" value="MFC6440786.1"/>
    <property type="molecule type" value="Genomic_DNA"/>
</dbReference>
<evidence type="ECO:0000313" key="5">
    <source>
        <dbReference type="Proteomes" id="UP001596364"/>
    </source>
</evidence>
<organism evidence="4 5">
    <name type="scientific">Pseudobowmanella zhangzhouensis</name>
    <dbReference type="NCBI Taxonomy" id="1537679"/>
    <lineage>
        <taxon>Bacteria</taxon>
        <taxon>Pseudomonadati</taxon>
        <taxon>Pseudomonadota</taxon>
        <taxon>Gammaproteobacteria</taxon>
        <taxon>Alteromonadales</taxon>
        <taxon>Alteromonadaceae</taxon>
    </lineage>
</organism>
<comment type="caution">
    <text evidence="4">The sequence shown here is derived from an EMBL/GenBank/DDBJ whole genome shotgun (WGS) entry which is preliminary data.</text>
</comment>
<dbReference type="Gene3D" id="3.40.50.1820">
    <property type="entry name" value="alpha/beta hydrolase"/>
    <property type="match status" value="1"/>
</dbReference>
<feature type="domain" description="Peptidase S9 prolyl oligopeptidase catalytic" evidence="2">
    <location>
        <begin position="632"/>
        <end position="827"/>
    </location>
</feature>
<proteinExistence type="predicted"/>
<dbReference type="PANTHER" id="PTHR11731:SF193">
    <property type="entry name" value="DIPEPTIDYL PEPTIDASE 9"/>
    <property type="match status" value="1"/>
</dbReference>
<dbReference type="PROSITE" id="PS51257">
    <property type="entry name" value="PROKAR_LIPOPROTEIN"/>
    <property type="match status" value="1"/>
</dbReference>
<dbReference type="InterPro" id="IPR002469">
    <property type="entry name" value="Peptidase_S9B_N"/>
</dbReference>
<dbReference type="Proteomes" id="UP001596364">
    <property type="component" value="Unassembled WGS sequence"/>
</dbReference>
<evidence type="ECO:0000313" key="4">
    <source>
        <dbReference type="EMBL" id="MFC6440786.1"/>
    </source>
</evidence>
<name>A0ABW1XMB6_9ALTE</name>
<accession>A0ABW1XMB6</accession>
<dbReference type="InterPro" id="IPR029058">
    <property type="entry name" value="AB_hydrolase_fold"/>
</dbReference>
<dbReference type="Gene3D" id="2.120.10.30">
    <property type="entry name" value="TolB, C-terminal domain"/>
    <property type="match status" value="1"/>
</dbReference>
<dbReference type="SUPFAM" id="SSF82171">
    <property type="entry name" value="DPP6 N-terminal domain-like"/>
    <property type="match status" value="1"/>
</dbReference>
<gene>
    <name evidence="4" type="ORF">ACFP85_11590</name>
</gene>
<dbReference type="Gene3D" id="2.140.10.30">
    <property type="entry name" value="Dipeptidylpeptidase IV, N-terminal domain"/>
    <property type="match status" value="1"/>
</dbReference>
<keyword evidence="1" id="KW-0732">Signal</keyword>
<dbReference type="SUPFAM" id="SSF53474">
    <property type="entry name" value="alpha/beta-Hydrolases"/>
    <property type="match status" value="1"/>
</dbReference>
<evidence type="ECO:0000259" key="2">
    <source>
        <dbReference type="Pfam" id="PF00326"/>
    </source>
</evidence>
<sequence>MHKYTKSLLVSVICTSLLACNATSVSTAGQTPVNTPVVAQTLQTPVQNPLATGTITLEQIMADPDWLGRQPENAYWSSDSQHVLFERKREGAKLNDLYIRALSDNDNGQLVPLDKMHTAVKSRVTSVDGQYQAWQFEGNLFLLDKRSGSLRQLSRGTLEIAKLQFLNDGRLAFQQGDALVAMDIQSGVTSQLLSWSFADKPEAVDAPKDYIAEQQLRLIRVMAERRAAKQAKFDAQQALQRANPTMTPEPVYLKKGHELVTVSLSPNAKFAIIATQEPQSWREDGDIMPNYIKEDGRIKAEKVRARVADAKPVNQDLWLVNIQEGSVRPLSYTSLPGYNEDVLAAVKTENAKAKGETYTPNRLPRAIGLMEDWYWDGSAIQWQQQGDNVAIMLEAWDNKDRWLVTVDLANAGLKTQERLHDDAWVNYRYNSFGWLNNSATLFYLSEKSGYSHLYLQKPGQKAEALTRGAFEVDNLTLTQDDGYIYFQANRPHPGIYEIYRVNLQSKEIEQLTQLNGMTDYRLSPDEQKLLLTHSKTTLPPELYVQEVVPNSEVTRLTHTVSEAFLAMPWTAPEIVPVPSSHGSAPIYSRVYLPADYQQGQARKAVVFSHGAGYLQNSHLGWSGYFREFMFHSMLVQQGYVVMDMDYRASEGYGRDWRTAIYRHMGKPEIEDLRDGVNWLVKNANVDRQRIGTYGGSYGGFMTFMALFTAPDLFQVGAALRPVSDWAHYNTGYTANILNTPDVDPIAYERSSPIYFAEGLQKPLLINSPMVDNNVFFQDSVRLVQRLIELEKKDFETAIFPVESHGFVEPSSWLDEYRRIYKLFEQNL</sequence>